<evidence type="ECO:0000313" key="1">
    <source>
        <dbReference type="EMBL" id="SFI79976.1"/>
    </source>
</evidence>
<sequence>MRASNLQSGAGRIQEALEDLQVAWQATKERWSDQQAEYFEQTYMRRIAEEVGAAFPAIGQVSQTFGAAGRECSE</sequence>
<dbReference type="AlphaFoldDB" id="A0A1I3L630"/>
<dbReference type="EMBL" id="FOQD01000012">
    <property type="protein sequence ID" value="SFI79976.1"/>
    <property type="molecule type" value="Genomic_DNA"/>
</dbReference>
<organism evidence="1 2">
    <name type="scientific">Planctomicrobium piriforme</name>
    <dbReference type="NCBI Taxonomy" id="1576369"/>
    <lineage>
        <taxon>Bacteria</taxon>
        <taxon>Pseudomonadati</taxon>
        <taxon>Planctomycetota</taxon>
        <taxon>Planctomycetia</taxon>
        <taxon>Planctomycetales</taxon>
        <taxon>Planctomycetaceae</taxon>
        <taxon>Planctomicrobium</taxon>
    </lineage>
</organism>
<dbReference type="STRING" id="1576369.SAMN05421753_112146"/>
<proteinExistence type="predicted"/>
<protein>
    <recommendedName>
        <fullName evidence="3">WXG100 family type VII secretion target</fullName>
    </recommendedName>
</protein>
<gene>
    <name evidence="1" type="ORF">SAMN05421753_112146</name>
</gene>
<dbReference type="Proteomes" id="UP000199518">
    <property type="component" value="Unassembled WGS sequence"/>
</dbReference>
<evidence type="ECO:0000313" key="2">
    <source>
        <dbReference type="Proteomes" id="UP000199518"/>
    </source>
</evidence>
<dbReference type="Gene3D" id="1.10.287.1060">
    <property type="entry name" value="ESAT-6-like"/>
    <property type="match status" value="1"/>
</dbReference>
<name>A0A1I3L630_9PLAN</name>
<reference evidence="2" key="1">
    <citation type="submission" date="2016-10" db="EMBL/GenBank/DDBJ databases">
        <authorList>
            <person name="Varghese N."/>
            <person name="Submissions S."/>
        </authorList>
    </citation>
    <scope>NUCLEOTIDE SEQUENCE [LARGE SCALE GENOMIC DNA]</scope>
    <source>
        <strain evidence="2">DSM 26348</strain>
    </source>
</reference>
<dbReference type="RefSeq" id="WP_092051930.1">
    <property type="nucleotide sequence ID" value="NZ_FOQD01000012.1"/>
</dbReference>
<keyword evidence="2" id="KW-1185">Reference proteome</keyword>
<accession>A0A1I3L630</accession>
<evidence type="ECO:0008006" key="3">
    <source>
        <dbReference type="Google" id="ProtNLM"/>
    </source>
</evidence>
<dbReference type="OrthoDB" id="285317at2"/>